<dbReference type="Proteomes" id="UP001165080">
    <property type="component" value="Unassembled WGS sequence"/>
</dbReference>
<dbReference type="OrthoDB" id="10531772at2759"/>
<feature type="compositionally biased region" description="Low complexity" evidence="1">
    <location>
        <begin position="1"/>
        <end position="15"/>
    </location>
</feature>
<accession>A0A9W6BAU0</accession>
<gene>
    <name evidence="2" type="primary">PLEST006161</name>
    <name evidence="2" type="ORF">PLESTB_000130800</name>
</gene>
<proteinExistence type="predicted"/>
<feature type="compositionally biased region" description="Basic and acidic residues" evidence="1">
    <location>
        <begin position="114"/>
        <end position="142"/>
    </location>
</feature>
<reference evidence="2 3" key="1">
    <citation type="journal article" date="2023" name="Commun. Biol.">
        <title>Reorganization of the ancestral sex-determining regions during the evolution of trioecy in Pleodorina starrii.</title>
        <authorList>
            <person name="Takahashi K."/>
            <person name="Suzuki S."/>
            <person name="Kawai-Toyooka H."/>
            <person name="Yamamoto K."/>
            <person name="Hamaji T."/>
            <person name="Ootsuki R."/>
            <person name="Yamaguchi H."/>
            <person name="Kawachi M."/>
            <person name="Higashiyama T."/>
            <person name="Nozaki H."/>
        </authorList>
    </citation>
    <scope>NUCLEOTIDE SEQUENCE [LARGE SCALE GENOMIC DNA]</scope>
    <source>
        <strain evidence="2 3">NIES-4479</strain>
    </source>
</reference>
<organism evidence="2 3">
    <name type="scientific">Pleodorina starrii</name>
    <dbReference type="NCBI Taxonomy" id="330485"/>
    <lineage>
        <taxon>Eukaryota</taxon>
        <taxon>Viridiplantae</taxon>
        <taxon>Chlorophyta</taxon>
        <taxon>core chlorophytes</taxon>
        <taxon>Chlorophyceae</taxon>
        <taxon>CS clade</taxon>
        <taxon>Chlamydomonadales</taxon>
        <taxon>Volvocaceae</taxon>
        <taxon>Pleodorina</taxon>
    </lineage>
</organism>
<feature type="compositionally biased region" description="Basic and acidic residues" evidence="1">
    <location>
        <begin position="71"/>
        <end position="88"/>
    </location>
</feature>
<comment type="caution">
    <text evidence="2">The sequence shown here is derived from an EMBL/GenBank/DDBJ whole genome shotgun (WGS) entry which is preliminary data.</text>
</comment>
<dbReference type="AlphaFoldDB" id="A0A9W6BAU0"/>
<dbReference type="EMBL" id="BRXU01000001">
    <property type="protein sequence ID" value="GLC48731.1"/>
    <property type="molecule type" value="Genomic_DNA"/>
</dbReference>
<evidence type="ECO:0000313" key="3">
    <source>
        <dbReference type="Proteomes" id="UP001165080"/>
    </source>
</evidence>
<sequence length="142" mass="14500">MSSSADAPPSQAASDLNSQAQQMAAATANPMTGSVPATASGPDSRTTGGASLELGSSAPPLMPGGPPQEEGADRRSGGTKDPYDREMAAMDEIPASERGVGGAPAPQSLLEAAEEGRRQQQEQEFRDLGGPERGRTEHGPTR</sequence>
<protein>
    <submittedName>
        <fullName evidence="2">Uncharacterized protein</fullName>
    </submittedName>
</protein>
<evidence type="ECO:0000313" key="2">
    <source>
        <dbReference type="EMBL" id="GLC48731.1"/>
    </source>
</evidence>
<keyword evidence="3" id="KW-1185">Reference proteome</keyword>
<evidence type="ECO:0000256" key="1">
    <source>
        <dbReference type="SAM" id="MobiDB-lite"/>
    </source>
</evidence>
<name>A0A9W6BAU0_9CHLO</name>
<feature type="compositionally biased region" description="Polar residues" evidence="1">
    <location>
        <begin position="16"/>
        <end position="49"/>
    </location>
</feature>
<feature type="region of interest" description="Disordered" evidence="1">
    <location>
        <begin position="1"/>
        <end position="142"/>
    </location>
</feature>